<sequence length="54" mass="5780">MVALMPPAFSQLPSMAAMLHGGGFSCGRCACTDSRMKPESSTKPKVSMVQKHPR</sequence>
<protein>
    <submittedName>
        <fullName evidence="2">Uncharacterized protein</fullName>
    </submittedName>
</protein>
<dbReference type="AlphaFoldDB" id="A0A0A9HD24"/>
<feature type="region of interest" description="Disordered" evidence="1">
    <location>
        <begin position="34"/>
        <end position="54"/>
    </location>
</feature>
<accession>A0A0A9HD24</accession>
<organism evidence="2">
    <name type="scientific">Arundo donax</name>
    <name type="common">Giant reed</name>
    <name type="synonym">Donax arundinaceus</name>
    <dbReference type="NCBI Taxonomy" id="35708"/>
    <lineage>
        <taxon>Eukaryota</taxon>
        <taxon>Viridiplantae</taxon>
        <taxon>Streptophyta</taxon>
        <taxon>Embryophyta</taxon>
        <taxon>Tracheophyta</taxon>
        <taxon>Spermatophyta</taxon>
        <taxon>Magnoliopsida</taxon>
        <taxon>Liliopsida</taxon>
        <taxon>Poales</taxon>
        <taxon>Poaceae</taxon>
        <taxon>PACMAD clade</taxon>
        <taxon>Arundinoideae</taxon>
        <taxon>Arundineae</taxon>
        <taxon>Arundo</taxon>
    </lineage>
</organism>
<evidence type="ECO:0000256" key="1">
    <source>
        <dbReference type="SAM" id="MobiDB-lite"/>
    </source>
</evidence>
<reference evidence="2" key="2">
    <citation type="journal article" date="2015" name="Data Brief">
        <title>Shoot transcriptome of the giant reed, Arundo donax.</title>
        <authorList>
            <person name="Barrero R.A."/>
            <person name="Guerrero F.D."/>
            <person name="Moolhuijzen P."/>
            <person name="Goolsby J.A."/>
            <person name="Tidwell J."/>
            <person name="Bellgard S.E."/>
            <person name="Bellgard M.I."/>
        </authorList>
    </citation>
    <scope>NUCLEOTIDE SEQUENCE</scope>
    <source>
        <tissue evidence="2">Shoot tissue taken approximately 20 cm above the soil surface</tissue>
    </source>
</reference>
<reference evidence="2" key="1">
    <citation type="submission" date="2014-09" db="EMBL/GenBank/DDBJ databases">
        <authorList>
            <person name="Magalhaes I.L.F."/>
            <person name="Oliveira U."/>
            <person name="Santos F.R."/>
            <person name="Vidigal T.H.D.A."/>
            <person name="Brescovit A.D."/>
            <person name="Santos A.J."/>
        </authorList>
    </citation>
    <scope>NUCLEOTIDE SEQUENCE</scope>
    <source>
        <tissue evidence="2">Shoot tissue taken approximately 20 cm above the soil surface</tissue>
    </source>
</reference>
<evidence type="ECO:0000313" key="2">
    <source>
        <dbReference type="EMBL" id="JAE34617.1"/>
    </source>
</evidence>
<dbReference type="EMBL" id="GBRH01163279">
    <property type="protein sequence ID" value="JAE34617.1"/>
    <property type="molecule type" value="Transcribed_RNA"/>
</dbReference>
<name>A0A0A9HD24_ARUDO</name>
<proteinExistence type="predicted"/>